<sequence length="72" mass="7792">VYCFSTNFRLGNHTMGYNVVVTLAGATGVAKVMVQSADFEPVTFGQTEYIAATFKLEVLVLEPFEWAIGAVA</sequence>
<reference evidence="1" key="1">
    <citation type="journal article" date="2015" name="Nature">
        <title>Complex archaea that bridge the gap between prokaryotes and eukaryotes.</title>
        <authorList>
            <person name="Spang A."/>
            <person name="Saw J.H."/>
            <person name="Jorgensen S.L."/>
            <person name="Zaremba-Niedzwiedzka K."/>
            <person name="Martijn J."/>
            <person name="Lind A.E."/>
            <person name="van Eijk R."/>
            <person name="Schleper C."/>
            <person name="Guy L."/>
            <person name="Ettema T.J."/>
        </authorList>
    </citation>
    <scope>NUCLEOTIDE SEQUENCE</scope>
</reference>
<comment type="caution">
    <text evidence="1">The sequence shown here is derived from an EMBL/GenBank/DDBJ whole genome shotgun (WGS) entry which is preliminary data.</text>
</comment>
<organism evidence="1">
    <name type="scientific">marine sediment metagenome</name>
    <dbReference type="NCBI Taxonomy" id="412755"/>
    <lineage>
        <taxon>unclassified sequences</taxon>
        <taxon>metagenomes</taxon>
        <taxon>ecological metagenomes</taxon>
    </lineage>
</organism>
<proteinExistence type="predicted"/>
<gene>
    <name evidence="1" type="ORF">LCGC14_2825880</name>
</gene>
<feature type="non-terminal residue" evidence="1">
    <location>
        <position position="1"/>
    </location>
</feature>
<dbReference type="EMBL" id="LAZR01053694">
    <property type="protein sequence ID" value="KKK80197.1"/>
    <property type="molecule type" value="Genomic_DNA"/>
</dbReference>
<accession>A0A0F8YFL2</accession>
<protein>
    <submittedName>
        <fullName evidence="1">Uncharacterized protein</fullName>
    </submittedName>
</protein>
<name>A0A0F8YFL2_9ZZZZ</name>
<dbReference type="AlphaFoldDB" id="A0A0F8YFL2"/>
<evidence type="ECO:0000313" key="1">
    <source>
        <dbReference type="EMBL" id="KKK80197.1"/>
    </source>
</evidence>